<dbReference type="RefSeq" id="XP_005824962.1">
    <property type="nucleotide sequence ID" value="XM_005824905.1"/>
</dbReference>
<keyword evidence="3" id="KW-1185">Reference proteome</keyword>
<dbReference type="PaxDb" id="55529-EKX37982"/>
<dbReference type="EMBL" id="JH993053">
    <property type="protein sequence ID" value="EKX37982.1"/>
    <property type="molecule type" value="Genomic_DNA"/>
</dbReference>
<reference evidence="3" key="2">
    <citation type="submission" date="2012-11" db="EMBL/GenBank/DDBJ databases">
        <authorList>
            <person name="Kuo A."/>
            <person name="Curtis B.A."/>
            <person name="Tanifuji G."/>
            <person name="Burki F."/>
            <person name="Gruber A."/>
            <person name="Irimia M."/>
            <person name="Maruyama S."/>
            <person name="Arias M.C."/>
            <person name="Ball S.G."/>
            <person name="Gile G.H."/>
            <person name="Hirakawa Y."/>
            <person name="Hopkins J.F."/>
            <person name="Rensing S.A."/>
            <person name="Schmutz J."/>
            <person name="Symeonidi A."/>
            <person name="Elias M."/>
            <person name="Eveleigh R.J."/>
            <person name="Herman E.K."/>
            <person name="Klute M.J."/>
            <person name="Nakayama T."/>
            <person name="Obornik M."/>
            <person name="Reyes-Prieto A."/>
            <person name="Armbrust E.V."/>
            <person name="Aves S.J."/>
            <person name="Beiko R.G."/>
            <person name="Coutinho P."/>
            <person name="Dacks J.B."/>
            <person name="Durnford D.G."/>
            <person name="Fast N.M."/>
            <person name="Green B.R."/>
            <person name="Grisdale C."/>
            <person name="Hempe F."/>
            <person name="Henrissat B."/>
            <person name="Hoppner M.P."/>
            <person name="Ishida K.-I."/>
            <person name="Kim E."/>
            <person name="Koreny L."/>
            <person name="Kroth P.G."/>
            <person name="Liu Y."/>
            <person name="Malik S.-B."/>
            <person name="Maier U.G."/>
            <person name="McRose D."/>
            <person name="Mock T."/>
            <person name="Neilson J.A."/>
            <person name="Onodera N.T."/>
            <person name="Poole A.M."/>
            <person name="Pritham E.J."/>
            <person name="Richards T.A."/>
            <person name="Rocap G."/>
            <person name="Roy S.W."/>
            <person name="Sarai C."/>
            <person name="Schaack S."/>
            <person name="Shirato S."/>
            <person name="Slamovits C.H."/>
            <person name="Spencer D.F."/>
            <person name="Suzuki S."/>
            <person name="Worden A.Z."/>
            <person name="Zauner S."/>
            <person name="Barry K."/>
            <person name="Bell C."/>
            <person name="Bharti A.K."/>
            <person name="Crow J.A."/>
            <person name="Grimwood J."/>
            <person name="Kramer R."/>
            <person name="Lindquist E."/>
            <person name="Lucas S."/>
            <person name="Salamov A."/>
            <person name="McFadden G.I."/>
            <person name="Lane C.E."/>
            <person name="Keeling P.J."/>
            <person name="Gray M.W."/>
            <person name="Grigoriev I.V."/>
            <person name="Archibald J.M."/>
        </authorList>
    </citation>
    <scope>NUCLEOTIDE SEQUENCE</scope>
    <source>
        <strain evidence="3">CCMP2712</strain>
    </source>
</reference>
<dbReference type="HOGENOM" id="CLU_1368531_0_0_1"/>
<accession>L1IPH7</accession>
<organism evidence="1">
    <name type="scientific">Guillardia theta (strain CCMP2712)</name>
    <name type="common">Cryptophyte</name>
    <dbReference type="NCBI Taxonomy" id="905079"/>
    <lineage>
        <taxon>Eukaryota</taxon>
        <taxon>Cryptophyceae</taxon>
        <taxon>Pyrenomonadales</taxon>
        <taxon>Geminigeraceae</taxon>
        <taxon>Guillardia</taxon>
    </lineage>
</organism>
<proteinExistence type="predicted"/>
<evidence type="ECO:0000313" key="2">
    <source>
        <dbReference type="EnsemblProtists" id="EKX37982"/>
    </source>
</evidence>
<name>L1IPH7_GUITC</name>
<evidence type="ECO:0000313" key="3">
    <source>
        <dbReference type="Proteomes" id="UP000011087"/>
    </source>
</evidence>
<evidence type="ECO:0000313" key="1">
    <source>
        <dbReference type="EMBL" id="EKX37982.1"/>
    </source>
</evidence>
<reference evidence="2" key="3">
    <citation type="submission" date="2016-03" db="UniProtKB">
        <authorList>
            <consortium name="EnsemblProtists"/>
        </authorList>
    </citation>
    <scope>IDENTIFICATION</scope>
</reference>
<reference evidence="1 3" key="1">
    <citation type="journal article" date="2012" name="Nature">
        <title>Algal genomes reveal evolutionary mosaicism and the fate of nucleomorphs.</title>
        <authorList>
            <consortium name="DOE Joint Genome Institute"/>
            <person name="Curtis B.A."/>
            <person name="Tanifuji G."/>
            <person name="Burki F."/>
            <person name="Gruber A."/>
            <person name="Irimia M."/>
            <person name="Maruyama S."/>
            <person name="Arias M.C."/>
            <person name="Ball S.G."/>
            <person name="Gile G.H."/>
            <person name="Hirakawa Y."/>
            <person name="Hopkins J.F."/>
            <person name="Kuo A."/>
            <person name="Rensing S.A."/>
            <person name="Schmutz J."/>
            <person name="Symeonidi A."/>
            <person name="Elias M."/>
            <person name="Eveleigh R.J."/>
            <person name="Herman E.K."/>
            <person name="Klute M.J."/>
            <person name="Nakayama T."/>
            <person name="Obornik M."/>
            <person name="Reyes-Prieto A."/>
            <person name="Armbrust E.V."/>
            <person name="Aves S.J."/>
            <person name="Beiko R.G."/>
            <person name="Coutinho P."/>
            <person name="Dacks J.B."/>
            <person name="Durnford D.G."/>
            <person name="Fast N.M."/>
            <person name="Green B.R."/>
            <person name="Grisdale C.J."/>
            <person name="Hempel F."/>
            <person name="Henrissat B."/>
            <person name="Hoppner M.P."/>
            <person name="Ishida K."/>
            <person name="Kim E."/>
            <person name="Koreny L."/>
            <person name="Kroth P.G."/>
            <person name="Liu Y."/>
            <person name="Malik S.B."/>
            <person name="Maier U.G."/>
            <person name="McRose D."/>
            <person name="Mock T."/>
            <person name="Neilson J.A."/>
            <person name="Onodera N.T."/>
            <person name="Poole A.M."/>
            <person name="Pritham E.J."/>
            <person name="Richards T.A."/>
            <person name="Rocap G."/>
            <person name="Roy S.W."/>
            <person name="Sarai C."/>
            <person name="Schaack S."/>
            <person name="Shirato S."/>
            <person name="Slamovits C.H."/>
            <person name="Spencer D.F."/>
            <person name="Suzuki S."/>
            <person name="Worden A.Z."/>
            <person name="Zauner S."/>
            <person name="Barry K."/>
            <person name="Bell C."/>
            <person name="Bharti A.K."/>
            <person name="Crow J.A."/>
            <person name="Grimwood J."/>
            <person name="Kramer R."/>
            <person name="Lindquist E."/>
            <person name="Lucas S."/>
            <person name="Salamov A."/>
            <person name="McFadden G.I."/>
            <person name="Lane C.E."/>
            <person name="Keeling P.J."/>
            <person name="Gray M.W."/>
            <person name="Grigoriev I.V."/>
            <person name="Archibald J.M."/>
        </authorList>
    </citation>
    <scope>NUCLEOTIDE SEQUENCE</scope>
    <source>
        <strain evidence="1 3">CCMP2712</strain>
    </source>
</reference>
<dbReference type="KEGG" id="gtt:GUITHDRAFT_144654"/>
<sequence>MYPLGALHGRERPAEATAVTIPDTCDLPRLSDLSGPFIYFSLHEIAHLRDVDMILRINLNDYTYWCIPFGRTNNDCDGNTRTVIEPRSLSAADVQDGSCRELLLGTRGYLLAFSSAPCTTGFKLQLSNICMIQSSNLSLPCAVCRTTIHSSGEFCQSKNELQLREIFSNFKPTYVENFLNFSFENANGRPDAAAAADCGQ</sequence>
<dbReference type="EnsemblProtists" id="EKX37982">
    <property type="protein sequence ID" value="EKX37982"/>
    <property type="gene ID" value="GUITHDRAFT_144654"/>
</dbReference>
<protein>
    <submittedName>
        <fullName evidence="1 2">Uncharacterized protein</fullName>
    </submittedName>
</protein>
<dbReference type="Proteomes" id="UP000011087">
    <property type="component" value="Unassembled WGS sequence"/>
</dbReference>
<dbReference type="GeneID" id="17294645"/>
<dbReference type="AlphaFoldDB" id="L1IPH7"/>
<gene>
    <name evidence="1" type="ORF">GUITHDRAFT_144654</name>
</gene>